<keyword evidence="2" id="KW-1003">Cell membrane</keyword>
<accession>A0A2S5TIS0</accession>
<evidence type="ECO:0000313" key="8">
    <source>
        <dbReference type="EMBL" id="PPE74708.1"/>
    </source>
</evidence>
<gene>
    <name evidence="8" type="ORF">C3942_08095</name>
</gene>
<dbReference type="GO" id="GO:0005886">
    <property type="term" value="C:plasma membrane"/>
    <property type="evidence" value="ECO:0007669"/>
    <property type="project" value="UniProtKB-SubCell"/>
</dbReference>
<keyword evidence="9" id="KW-1185">Reference proteome</keyword>
<feature type="transmembrane region" description="Helical" evidence="6">
    <location>
        <begin position="91"/>
        <end position="124"/>
    </location>
</feature>
<evidence type="ECO:0000259" key="7">
    <source>
        <dbReference type="Pfam" id="PF00482"/>
    </source>
</evidence>
<dbReference type="PANTHER" id="PTHR35007:SF1">
    <property type="entry name" value="PILUS ASSEMBLY PROTEIN"/>
    <property type="match status" value="1"/>
</dbReference>
<dbReference type="OrthoDB" id="597333at2"/>
<dbReference type="Pfam" id="PF00482">
    <property type="entry name" value="T2SSF"/>
    <property type="match status" value="1"/>
</dbReference>
<evidence type="ECO:0000256" key="6">
    <source>
        <dbReference type="SAM" id="Phobius"/>
    </source>
</evidence>
<feature type="domain" description="Type II secretion system protein GspF" evidence="7">
    <location>
        <begin position="142"/>
        <end position="268"/>
    </location>
</feature>
<feature type="transmembrane region" description="Helical" evidence="6">
    <location>
        <begin position="251"/>
        <end position="268"/>
    </location>
</feature>
<keyword evidence="4 6" id="KW-1133">Transmembrane helix</keyword>
<evidence type="ECO:0000313" key="9">
    <source>
        <dbReference type="Proteomes" id="UP000238220"/>
    </source>
</evidence>
<sequence length="313" mass="34180">MNVSIAVFLLALILVAGAVWLFIRAGQRERQEEVQLRLRASGSGDIDDAVLAAPSLKGNNRIANPILRWACHLIWRTGVELDPATVGRILLVLVLLVPAALIAFGWFGGSILVAVLLLFGWLFLTRRAAARRNKIVEQLPDFLESAIRILSAGNTLEEAFASAARESPDPIRPLFTSVGRQVRLGAPVETVLYEAGEVHKIADLKVLALAASVNRKFGGSLRSILRSLIQAIRTRDMAARELRALTAETRFSAMVLCALPVVLVLIIVLRNPGYYSQMWVDPGGRNMLIGSIVMQLIGIGVIFRMMRSVEDGA</sequence>
<dbReference type="InterPro" id="IPR018076">
    <property type="entry name" value="T2SS_GspF_dom"/>
</dbReference>
<name>A0A2S5TIS0_9GAMM</name>
<dbReference type="EMBL" id="PSNW01000003">
    <property type="protein sequence ID" value="PPE74708.1"/>
    <property type="molecule type" value="Genomic_DNA"/>
</dbReference>
<proteinExistence type="predicted"/>
<keyword evidence="5 6" id="KW-0472">Membrane</keyword>
<dbReference type="Proteomes" id="UP000238220">
    <property type="component" value="Unassembled WGS sequence"/>
</dbReference>
<dbReference type="PANTHER" id="PTHR35007">
    <property type="entry name" value="INTEGRAL MEMBRANE PROTEIN-RELATED"/>
    <property type="match status" value="1"/>
</dbReference>
<comment type="subcellular location">
    <subcellularLocation>
        <location evidence="1">Cell membrane</location>
        <topology evidence="1">Multi-pass membrane protein</topology>
    </subcellularLocation>
</comment>
<dbReference type="RefSeq" id="WP_104229865.1">
    <property type="nucleotide sequence ID" value="NZ_PSNW01000003.1"/>
</dbReference>
<evidence type="ECO:0000256" key="4">
    <source>
        <dbReference type="ARBA" id="ARBA00022989"/>
    </source>
</evidence>
<evidence type="ECO:0000256" key="1">
    <source>
        <dbReference type="ARBA" id="ARBA00004651"/>
    </source>
</evidence>
<protein>
    <recommendedName>
        <fullName evidence="7">Type II secretion system protein GspF domain-containing protein</fullName>
    </recommendedName>
</protein>
<organism evidence="8 9">
    <name type="scientific">Solimonas fluminis</name>
    <dbReference type="NCBI Taxonomy" id="2086571"/>
    <lineage>
        <taxon>Bacteria</taxon>
        <taxon>Pseudomonadati</taxon>
        <taxon>Pseudomonadota</taxon>
        <taxon>Gammaproteobacteria</taxon>
        <taxon>Nevskiales</taxon>
        <taxon>Nevskiaceae</taxon>
        <taxon>Solimonas</taxon>
    </lineage>
</organism>
<evidence type="ECO:0000256" key="3">
    <source>
        <dbReference type="ARBA" id="ARBA00022692"/>
    </source>
</evidence>
<evidence type="ECO:0000256" key="2">
    <source>
        <dbReference type="ARBA" id="ARBA00022475"/>
    </source>
</evidence>
<evidence type="ECO:0000256" key="5">
    <source>
        <dbReference type="ARBA" id="ARBA00023136"/>
    </source>
</evidence>
<feature type="transmembrane region" description="Helical" evidence="6">
    <location>
        <begin position="288"/>
        <end position="306"/>
    </location>
</feature>
<dbReference type="AlphaFoldDB" id="A0A2S5TIS0"/>
<reference evidence="8 9" key="1">
    <citation type="submission" date="2018-02" db="EMBL/GenBank/DDBJ databases">
        <title>Genome sequencing of Solimonas sp. HR-BB.</title>
        <authorList>
            <person name="Lee Y."/>
            <person name="Jeon C.O."/>
        </authorList>
    </citation>
    <scope>NUCLEOTIDE SEQUENCE [LARGE SCALE GENOMIC DNA]</scope>
    <source>
        <strain evidence="8 9">HR-BB</strain>
    </source>
</reference>
<keyword evidence="3 6" id="KW-0812">Transmembrane</keyword>
<comment type="caution">
    <text evidence="8">The sequence shown here is derived from an EMBL/GenBank/DDBJ whole genome shotgun (WGS) entry which is preliminary data.</text>
</comment>